<sequence length="142" mass="16058">MTKTCTSCLRVLEKSDFHKNKATLDGLCYQCKDCNYRKSKKWKEQNVEKNKTHHYKRKYGLSFADYGVILASQNSQCAICSVHFSTAQRGVLFVDHCHNTGKVRGLLCQNCNTAIGLLKDSPLLCTKAAEYLLNSLETGKEK</sequence>
<gene>
    <name evidence="1" type="ORF">UFOVP343_60</name>
</gene>
<organism evidence="1">
    <name type="scientific">uncultured Caudovirales phage</name>
    <dbReference type="NCBI Taxonomy" id="2100421"/>
    <lineage>
        <taxon>Viruses</taxon>
        <taxon>Duplodnaviria</taxon>
        <taxon>Heunggongvirae</taxon>
        <taxon>Uroviricota</taxon>
        <taxon>Caudoviricetes</taxon>
        <taxon>Peduoviridae</taxon>
        <taxon>Maltschvirus</taxon>
        <taxon>Maltschvirus maltsch</taxon>
    </lineage>
</organism>
<evidence type="ECO:0000313" key="1">
    <source>
        <dbReference type="EMBL" id="CAB4139337.1"/>
    </source>
</evidence>
<proteinExistence type="predicted"/>
<dbReference type="GO" id="GO:0004519">
    <property type="term" value="F:endonuclease activity"/>
    <property type="evidence" value="ECO:0007669"/>
    <property type="project" value="UniProtKB-KW"/>
</dbReference>
<reference evidence="1" key="1">
    <citation type="submission" date="2020-04" db="EMBL/GenBank/DDBJ databases">
        <authorList>
            <person name="Chiriac C."/>
            <person name="Salcher M."/>
            <person name="Ghai R."/>
            <person name="Kavagutti S V."/>
        </authorList>
    </citation>
    <scope>NUCLEOTIDE SEQUENCE</scope>
</reference>
<dbReference type="InterPro" id="IPR004211">
    <property type="entry name" value="Endonuclease_7"/>
</dbReference>
<keyword evidence="1" id="KW-0378">Hydrolase</keyword>
<name>A0A6J5M1X8_9CAUD</name>
<keyword evidence="1" id="KW-0255">Endonuclease</keyword>
<dbReference type="InterPro" id="IPR038563">
    <property type="entry name" value="Endonuclease_7_sf"/>
</dbReference>
<dbReference type="Gene3D" id="3.40.1800.10">
    <property type="entry name" value="His-Me finger endonucleases"/>
    <property type="match status" value="1"/>
</dbReference>
<protein>
    <submittedName>
        <fullName evidence="1">Recombination endonuclease VII</fullName>
    </submittedName>
</protein>
<dbReference type="EMBL" id="LR796358">
    <property type="protein sequence ID" value="CAB4139337.1"/>
    <property type="molecule type" value="Genomic_DNA"/>
</dbReference>
<keyword evidence="1" id="KW-0540">Nuclease</keyword>
<dbReference type="Pfam" id="PF02945">
    <property type="entry name" value="Endonuclease_7"/>
    <property type="match status" value="1"/>
</dbReference>
<dbReference type="SUPFAM" id="SSF54060">
    <property type="entry name" value="His-Me finger endonucleases"/>
    <property type="match status" value="1"/>
</dbReference>
<dbReference type="InterPro" id="IPR044925">
    <property type="entry name" value="His-Me_finger_sf"/>
</dbReference>
<accession>A0A6J5M1X8</accession>